<organism evidence="1 2">
    <name type="scientific">Xanthocytophaga flava</name>
    <dbReference type="NCBI Taxonomy" id="3048013"/>
    <lineage>
        <taxon>Bacteria</taxon>
        <taxon>Pseudomonadati</taxon>
        <taxon>Bacteroidota</taxon>
        <taxon>Cytophagia</taxon>
        <taxon>Cytophagales</taxon>
        <taxon>Rhodocytophagaceae</taxon>
        <taxon>Xanthocytophaga</taxon>
    </lineage>
</organism>
<dbReference type="RefSeq" id="WP_313981777.1">
    <property type="nucleotide sequence ID" value="NZ_JASJOS010000008.1"/>
</dbReference>
<comment type="caution">
    <text evidence="1">The sequence shown here is derived from an EMBL/GenBank/DDBJ whole genome shotgun (WGS) entry which is preliminary data.</text>
</comment>
<dbReference type="EMBL" id="JASJOS010000008">
    <property type="protein sequence ID" value="MDJ1482529.1"/>
    <property type="molecule type" value="Genomic_DNA"/>
</dbReference>
<evidence type="ECO:0000313" key="2">
    <source>
        <dbReference type="Proteomes" id="UP001241110"/>
    </source>
</evidence>
<reference evidence="1" key="1">
    <citation type="submission" date="2023-05" db="EMBL/GenBank/DDBJ databases">
        <authorList>
            <person name="Zhang X."/>
        </authorList>
    </citation>
    <scope>NUCLEOTIDE SEQUENCE</scope>
    <source>
        <strain evidence="1">YF14B1</strain>
    </source>
</reference>
<sequence>MHVYDFITDEFHYQLKQKARKGYDRFEHVIKEYKTQFFQHLRQCKPDSPTHYLPSSLRKNQSVNEWLTLVCETIQKEEPVAKQIFEEVIDGYFLFLRGKHFLSTLKYQDLLERYNLLFEEDILNLSLFFRGTDLKGTGKKKFYHIPYNTRHKVKNQRFSFSGIPFLYLGASIADIYFEFNQGDLNTHEPYVASFAFHPMDLNQIHSRQPKLFNITNLLFNGVNEQIAFLTDSNPKPPMKQKKALISDLTGCFRKLILSHVCTFPRRENGSAFCEEYVIPQLFTEVLRMHQYDGIIFSSTSFSEQKITYSMPFPNLRFKDNLVWFTTYKEDSLYDENLLDMFEITVKDQKGFGLSDKVVLEEKIHHKIHHIEQQLSDRPDTIRSAYLRRTLADISQRLELYKDMKINGGLYLNTYAGKLELIYTQNYLVFLENQLS</sequence>
<proteinExistence type="predicted"/>
<gene>
    <name evidence="1" type="ORF">QNI16_18645</name>
</gene>
<protein>
    <recommendedName>
        <fullName evidence="3">RES domain-containing protein</fullName>
    </recommendedName>
</protein>
<dbReference type="Proteomes" id="UP001241110">
    <property type="component" value="Unassembled WGS sequence"/>
</dbReference>
<evidence type="ECO:0000313" key="1">
    <source>
        <dbReference type="EMBL" id="MDJ1482529.1"/>
    </source>
</evidence>
<name>A0AAE3QTG3_9BACT</name>
<accession>A0AAE3QTG3</accession>
<dbReference type="AlphaFoldDB" id="A0AAE3QTG3"/>
<evidence type="ECO:0008006" key="3">
    <source>
        <dbReference type="Google" id="ProtNLM"/>
    </source>
</evidence>